<comment type="caution">
    <text evidence="5">The sequence shown here is derived from an EMBL/GenBank/DDBJ whole genome shotgun (WGS) entry which is preliminary data.</text>
</comment>
<dbReference type="PANTHER" id="PTHR47706:SF6">
    <property type="entry name" value="NMRA-LIKE FAMILY PROTEIN (AFU_ORTHOLOGUE AFUA_6G00280)"/>
    <property type="match status" value="1"/>
</dbReference>
<dbReference type="InterPro" id="IPR008030">
    <property type="entry name" value="NmrA-like"/>
</dbReference>
<keyword evidence="3" id="KW-0812">Transmembrane</keyword>
<keyword evidence="3" id="KW-1133">Transmembrane helix</keyword>
<keyword evidence="3" id="KW-0472">Membrane</keyword>
<dbReference type="Pfam" id="PF05368">
    <property type="entry name" value="NmrA"/>
    <property type="match status" value="1"/>
</dbReference>
<sequence length="323" mass="35644">MDSVLIIGAGELGSCVLESLASHPKRAQVKISVLVRQTTLTSDSPAKKQKIQHLQSLDVRFECADIVAASVDELAAVFSRHHTVVSCSGMELPSGTQTKLAEAALQARVRRFFPWQFGMDYDAIGHGSSQDLFDEQLRVRSMLRGQQDKDTQQETEWVIVSTGLFMSFLFVAAFGIVDLEARVVRGLGSWGNRITVTTPEDIGRVTAEIVLDPQDVRNQVVYTAGDTVSYGDLADVLDEVVVAAAAAEGTDRFSRELWDRETLREQLRREPDNPLVKYRDTFAQGKGVAWDVAGTVNAQRGMPMTDVRRYLTKTTTTTFGPTT</sequence>
<dbReference type="Proteomes" id="UP000078544">
    <property type="component" value="Unassembled WGS sequence"/>
</dbReference>
<name>A0A167YV89_9HYPO</name>
<organism evidence="5 6">
    <name type="scientific">Moelleriella libera RCEF 2490</name>
    <dbReference type="NCBI Taxonomy" id="1081109"/>
    <lineage>
        <taxon>Eukaryota</taxon>
        <taxon>Fungi</taxon>
        <taxon>Dikarya</taxon>
        <taxon>Ascomycota</taxon>
        <taxon>Pezizomycotina</taxon>
        <taxon>Sordariomycetes</taxon>
        <taxon>Hypocreomycetidae</taxon>
        <taxon>Hypocreales</taxon>
        <taxon>Clavicipitaceae</taxon>
        <taxon>Moelleriella</taxon>
    </lineage>
</organism>
<keyword evidence="2" id="KW-0560">Oxidoreductase</keyword>
<evidence type="ECO:0000313" key="6">
    <source>
        <dbReference type="Proteomes" id="UP000078544"/>
    </source>
</evidence>
<keyword evidence="6" id="KW-1185">Reference proteome</keyword>
<proteinExistence type="predicted"/>
<evidence type="ECO:0000259" key="4">
    <source>
        <dbReference type="Pfam" id="PF05368"/>
    </source>
</evidence>
<dbReference type="Gene3D" id="3.90.25.10">
    <property type="entry name" value="UDP-galactose 4-epimerase, domain 1"/>
    <property type="match status" value="1"/>
</dbReference>
<evidence type="ECO:0000256" key="3">
    <source>
        <dbReference type="SAM" id="Phobius"/>
    </source>
</evidence>
<dbReference type="GO" id="GO:0016491">
    <property type="term" value="F:oxidoreductase activity"/>
    <property type="evidence" value="ECO:0007669"/>
    <property type="project" value="UniProtKB-KW"/>
</dbReference>
<keyword evidence="1" id="KW-0521">NADP</keyword>
<evidence type="ECO:0000256" key="1">
    <source>
        <dbReference type="ARBA" id="ARBA00022857"/>
    </source>
</evidence>
<reference evidence="5 6" key="1">
    <citation type="journal article" date="2016" name="Genome Biol. Evol.">
        <title>Divergent and convergent evolution of fungal pathogenicity.</title>
        <authorList>
            <person name="Shang Y."/>
            <person name="Xiao G."/>
            <person name="Zheng P."/>
            <person name="Cen K."/>
            <person name="Zhan S."/>
            <person name="Wang C."/>
        </authorList>
    </citation>
    <scope>NUCLEOTIDE SEQUENCE [LARGE SCALE GENOMIC DNA]</scope>
    <source>
        <strain evidence="5 6">RCEF 2490</strain>
    </source>
</reference>
<evidence type="ECO:0000256" key="2">
    <source>
        <dbReference type="ARBA" id="ARBA00023002"/>
    </source>
</evidence>
<protein>
    <submittedName>
        <fullName evidence="5">NmrA family protein</fullName>
    </submittedName>
</protein>
<dbReference type="InterPro" id="IPR045312">
    <property type="entry name" value="PCBER-like"/>
</dbReference>
<dbReference type="AlphaFoldDB" id="A0A167YV89"/>
<feature type="domain" description="NmrA-like" evidence="4">
    <location>
        <begin position="3"/>
        <end position="240"/>
    </location>
</feature>
<dbReference type="InterPro" id="IPR051609">
    <property type="entry name" value="NmrA/Isoflavone_reductase-like"/>
</dbReference>
<dbReference type="InterPro" id="IPR036291">
    <property type="entry name" value="NAD(P)-bd_dom_sf"/>
</dbReference>
<accession>A0A167YV89</accession>
<dbReference type="CDD" id="cd05259">
    <property type="entry name" value="PCBER_SDR_a"/>
    <property type="match status" value="1"/>
</dbReference>
<gene>
    <name evidence="5" type="ORF">AAL_06556</name>
</gene>
<evidence type="ECO:0000313" key="5">
    <source>
        <dbReference type="EMBL" id="KZZ91802.1"/>
    </source>
</evidence>
<dbReference type="PANTHER" id="PTHR47706">
    <property type="entry name" value="NMRA-LIKE FAMILY PROTEIN"/>
    <property type="match status" value="1"/>
</dbReference>
<dbReference type="OrthoDB" id="5283654at2759"/>
<dbReference type="SUPFAM" id="SSF51735">
    <property type="entry name" value="NAD(P)-binding Rossmann-fold domains"/>
    <property type="match status" value="1"/>
</dbReference>
<dbReference type="EMBL" id="AZGY01000017">
    <property type="protein sequence ID" value="KZZ91802.1"/>
    <property type="molecule type" value="Genomic_DNA"/>
</dbReference>
<feature type="transmembrane region" description="Helical" evidence="3">
    <location>
        <begin position="157"/>
        <end position="177"/>
    </location>
</feature>
<dbReference type="Gene3D" id="3.40.50.720">
    <property type="entry name" value="NAD(P)-binding Rossmann-like Domain"/>
    <property type="match status" value="1"/>
</dbReference>
<dbReference type="STRING" id="1081109.A0A167YV89"/>